<evidence type="ECO:0000256" key="2">
    <source>
        <dbReference type="SAM" id="Phobius"/>
    </source>
</evidence>
<dbReference type="RefSeq" id="WP_014908265.1">
    <property type="nucleotide sequence ID" value="NZ_JAYMRS010000009.1"/>
</dbReference>
<gene>
    <name evidence="3" type="ORF">VSQ78_21360</name>
</gene>
<organism evidence="3 4">
    <name type="scientific">Nocardiopsis alba</name>
    <dbReference type="NCBI Taxonomy" id="53437"/>
    <lineage>
        <taxon>Bacteria</taxon>
        <taxon>Bacillati</taxon>
        <taxon>Actinomycetota</taxon>
        <taxon>Actinomycetes</taxon>
        <taxon>Streptosporangiales</taxon>
        <taxon>Nocardiopsidaceae</taxon>
        <taxon>Nocardiopsis</taxon>
    </lineage>
</organism>
<keyword evidence="2" id="KW-0812">Transmembrane</keyword>
<keyword evidence="4" id="KW-1185">Reference proteome</keyword>
<evidence type="ECO:0000313" key="3">
    <source>
        <dbReference type="EMBL" id="MFB8770257.1"/>
    </source>
</evidence>
<name>A0ABV5E096_9ACTN</name>
<comment type="caution">
    <text evidence="3">The sequence shown here is derived from an EMBL/GenBank/DDBJ whole genome shotgun (WGS) entry which is preliminary data.</text>
</comment>
<dbReference type="EMBL" id="JAYMRS010000009">
    <property type="protein sequence ID" value="MFB8770257.1"/>
    <property type="molecule type" value="Genomic_DNA"/>
</dbReference>
<dbReference type="Proteomes" id="UP001585053">
    <property type="component" value="Unassembled WGS sequence"/>
</dbReference>
<keyword evidence="2" id="KW-0472">Membrane</keyword>
<feature type="region of interest" description="Disordered" evidence="1">
    <location>
        <begin position="44"/>
        <end position="107"/>
    </location>
</feature>
<evidence type="ECO:0000313" key="4">
    <source>
        <dbReference type="Proteomes" id="UP001585053"/>
    </source>
</evidence>
<keyword evidence="2" id="KW-1133">Transmembrane helix</keyword>
<reference evidence="3 4" key="1">
    <citation type="submission" date="2024-01" db="EMBL/GenBank/DDBJ databases">
        <title>Genome mining of biosynthetic gene clusters to explore secondary metabolites of Streptomyces sp.</title>
        <authorList>
            <person name="Baig A."/>
            <person name="Ajitkumar Shintre N."/>
            <person name="Kumar H."/>
            <person name="Anbarasu A."/>
            <person name="Ramaiah S."/>
        </authorList>
    </citation>
    <scope>NUCLEOTIDE SEQUENCE [LARGE SCALE GENOMIC DNA]</scope>
    <source>
        <strain evidence="3 4">A01</strain>
    </source>
</reference>
<feature type="compositionally biased region" description="Low complexity" evidence="1">
    <location>
        <begin position="92"/>
        <end position="107"/>
    </location>
</feature>
<sequence>MTAPPPSGPASHRLSTGTLVALGGAGLATVFLVLVTIAALLRSGPDGASEPPTADASPTTPETTVEAGGVDDEPTERRGTPEAIDPPPFPEPETLSGSGTGDTLLDLGDPFEDTRILSFRHEGEGEFMVWAMESDRETMNRVEWAEGPYEGRRLLGPSFQHEEIAYLSVEAEGAWELVVEPLTAAVPWEPEDDVFSGSGDEVVQLWWAPNDMDDLRMTYEEEGPFSVRSRTLEDLGDSMVLSDGPLDESAPLREGTVVLEIGARRGGDWTLTR</sequence>
<protein>
    <submittedName>
        <fullName evidence="3">Uncharacterized protein</fullName>
    </submittedName>
</protein>
<evidence type="ECO:0000256" key="1">
    <source>
        <dbReference type="SAM" id="MobiDB-lite"/>
    </source>
</evidence>
<proteinExistence type="predicted"/>
<feature type="transmembrane region" description="Helical" evidence="2">
    <location>
        <begin position="20"/>
        <end position="41"/>
    </location>
</feature>
<accession>A0ABV5E096</accession>